<sequence>MSLKRCFLVTCLWQFSCGDIPLDQKVQKIQDGNESEVLASEGSRERKQIASPQPQVRFVDATAEAGIDFVHTSGMSGRKYAVETIGAGAAFFDYDLDGWMDLYIVNGGDLPGYVSADAPKNEFYRNEGGRFVEVGEARGVADTGYGMGVSGGDFDNDGDADLFVSNFGRNILYRNEGQAAGWRYRDITGGAGLGEDESWSTGSSFVDYDLDGDLDLYVANYLEFAFAEEDLGAAGGLQRPRRHLAPTEYPGRRDFLYRNDGAGRFVDVTAAAGLLNVECRELGAVFFDYDLDGDPDLFQGNDATPNFLFRNDSGHFVEVGLFAGVAYNEGGKPEGTMGVDVADFDGDGRLDLVMTNFQWESNTLYRNEGNGLFMD</sequence>
<protein>
    <recommendedName>
        <fullName evidence="3">ASPIC/UnbV domain-containing protein</fullName>
    </recommendedName>
</protein>
<dbReference type="Pfam" id="PF13517">
    <property type="entry name" value="FG-GAP_3"/>
    <property type="match status" value="2"/>
</dbReference>
<dbReference type="Gene3D" id="2.130.10.130">
    <property type="entry name" value="Integrin alpha, N-terminal"/>
    <property type="match status" value="1"/>
</dbReference>
<evidence type="ECO:0008006" key="3">
    <source>
        <dbReference type="Google" id="ProtNLM"/>
    </source>
</evidence>
<reference evidence="2" key="1">
    <citation type="submission" date="2018-05" db="EMBL/GenBank/DDBJ databases">
        <authorList>
            <person name="Lanie J.A."/>
            <person name="Ng W.-L."/>
            <person name="Kazmierczak K.M."/>
            <person name="Andrzejewski T.M."/>
            <person name="Davidsen T.M."/>
            <person name="Wayne K.J."/>
            <person name="Tettelin H."/>
            <person name="Glass J.I."/>
            <person name="Rusch D."/>
            <person name="Podicherti R."/>
            <person name="Tsui H.-C.T."/>
            <person name="Winkler M.E."/>
        </authorList>
    </citation>
    <scope>NUCLEOTIDE SEQUENCE</scope>
</reference>
<evidence type="ECO:0000313" key="2">
    <source>
        <dbReference type="EMBL" id="SVC25884.1"/>
    </source>
</evidence>
<dbReference type="SUPFAM" id="SSF69318">
    <property type="entry name" value="Integrin alpha N-terminal domain"/>
    <property type="match status" value="1"/>
</dbReference>
<dbReference type="InterPro" id="IPR027039">
    <property type="entry name" value="Crtac1"/>
</dbReference>
<feature type="non-terminal residue" evidence="2">
    <location>
        <position position="375"/>
    </location>
</feature>
<proteinExistence type="predicted"/>
<organism evidence="2">
    <name type="scientific">marine metagenome</name>
    <dbReference type="NCBI Taxonomy" id="408172"/>
    <lineage>
        <taxon>unclassified sequences</taxon>
        <taxon>metagenomes</taxon>
        <taxon>ecological metagenomes</taxon>
    </lineage>
</organism>
<accession>A0A382KLW8</accession>
<dbReference type="PANTHER" id="PTHR16026">
    <property type="entry name" value="CARTILAGE ACIDIC PROTEIN 1"/>
    <property type="match status" value="1"/>
</dbReference>
<dbReference type="EMBL" id="UINC01081738">
    <property type="protein sequence ID" value="SVC25884.1"/>
    <property type="molecule type" value="Genomic_DNA"/>
</dbReference>
<keyword evidence="1" id="KW-0732">Signal</keyword>
<dbReference type="InterPro" id="IPR028994">
    <property type="entry name" value="Integrin_alpha_N"/>
</dbReference>
<dbReference type="PANTHER" id="PTHR16026:SF0">
    <property type="entry name" value="CARTILAGE ACIDIC PROTEIN 1"/>
    <property type="match status" value="1"/>
</dbReference>
<gene>
    <name evidence="2" type="ORF">METZ01_LOCUS278738</name>
</gene>
<evidence type="ECO:0000256" key="1">
    <source>
        <dbReference type="ARBA" id="ARBA00022729"/>
    </source>
</evidence>
<name>A0A382KLW8_9ZZZZ</name>
<dbReference type="AlphaFoldDB" id="A0A382KLW8"/>
<dbReference type="InterPro" id="IPR013517">
    <property type="entry name" value="FG-GAP"/>
</dbReference>